<dbReference type="Proteomes" id="UP000029120">
    <property type="component" value="Chromosome 1"/>
</dbReference>
<name>A0A087HRM9_ARAAL</name>
<accession>A0A087HRM9</accession>
<sequence length="42" mass="4691">MIHTSANQKNSVDSKTNALPSDLFLYFVQVLNLLVLLVICNL</sequence>
<keyword evidence="1" id="KW-0812">Transmembrane</keyword>
<dbReference type="AlphaFoldDB" id="A0A087HRM9"/>
<organism evidence="2 3">
    <name type="scientific">Arabis alpina</name>
    <name type="common">Alpine rock-cress</name>
    <dbReference type="NCBI Taxonomy" id="50452"/>
    <lineage>
        <taxon>Eukaryota</taxon>
        <taxon>Viridiplantae</taxon>
        <taxon>Streptophyta</taxon>
        <taxon>Embryophyta</taxon>
        <taxon>Tracheophyta</taxon>
        <taxon>Spermatophyta</taxon>
        <taxon>Magnoliopsida</taxon>
        <taxon>eudicotyledons</taxon>
        <taxon>Gunneridae</taxon>
        <taxon>Pentapetalae</taxon>
        <taxon>rosids</taxon>
        <taxon>malvids</taxon>
        <taxon>Brassicales</taxon>
        <taxon>Brassicaceae</taxon>
        <taxon>Arabideae</taxon>
        <taxon>Arabis</taxon>
    </lineage>
</organism>
<keyword evidence="3" id="KW-1185">Reference proteome</keyword>
<dbReference type="Gramene" id="KFK44781">
    <property type="protein sequence ID" value="KFK44781"/>
    <property type="gene ID" value="AALP_AA1G302300"/>
</dbReference>
<dbReference type="EMBL" id="CM002869">
    <property type="protein sequence ID" value="KFK44781.1"/>
    <property type="molecule type" value="Genomic_DNA"/>
</dbReference>
<evidence type="ECO:0000313" key="3">
    <source>
        <dbReference type="Proteomes" id="UP000029120"/>
    </source>
</evidence>
<proteinExistence type="predicted"/>
<reference evidence="3" key="1">
    <citation type="journal article" date="2015" name="Nat. Plants">
        <title>Genome expansion of Arabis alpina linked with retrotransposition and reduced symmetric DNA methylation.</title>
        <authorList>
            <person name="Willing E.M."/>
            <person name="Rawat V."/>
            <person name="Mandakova T."/>
            <person name="Maumus F."/>
            <person name="James G.V."/>
            <person name="Nordstroem K.J."/>
            <person name="Becker C."/>
            <person name="Warthmann N."/>
            <person name="Chica C."/>
            <person name="Szarzynska B."/>
            <person name="Zytnicki M."/>
            <person name="Albani M.C."/>
            <person name="Kiefer C."/>
            <person name="Bergonzi S."/>
            <person name="Castaings L."/>
            <person name="Mateos J.L."/>
            <person name="Berns M.C."/>
            <person name="Bujdoso N."/>
            <person name="Piofczyk T."/>
            <person name="de Lorenzo L."/>
            <person name="Barrero-Sicilia C."/>
            <person name="Mateos I."/>
            <person name="Piednoel M."/>
            <person name="Hagmann J."/>
            <person name="Chen-Min-Tao R."/>
            <person name="Iglesias-Fernandez R."/>
            <person name="Schuster S.C."/>
            <person name="Alonso-Blanco C."/>
            <person name="Roudier F."/>
            <person name="Carbonero P."/>
            <person name="Paz-Ares J."/>
            <person name="Davis S.J."/>
            <person name="Pecinka A."/>
            <person name="Quesneville H."/>
            <person name="Colot V."/>
            <person name="Lysak M.A."/>
            <person name="Weigel D."/>
            <person name="Coupland G."/>
            <person name="Schneeberger K."/>
        </authorList>
    </citation>
    <scope>NUCLEOTIDE SEQUENCE [LARGE SCALE GENOMIC DNA]</scope>
    <source>
        <strain evidence="3">cv. Pajares</strain>
    </source>
</reference>
<keyword evidence="1" id="KW-1133">Transmembrane helix</keyword>
<feature type="transmembrane region" description="Helical" evidence="1">
    <location>
        <begin position="23"/>
        <end position="40"/>
    </location>
</feature>
<keyword evidence="1" id="KW-0472">Membrane</keyword>
<gene>
    <name evidence="2" type="ordered locus">AALP_Aa1g302300</name>
</gene>
<evidence type="ECO:0000313" key="2">
    <source>
        <dbReference type="EMBL" id="KFK44781.1"/>
    </source>
</evidence>
<evidence type="ECO:0000256" key="1">
    <source>
        <dbReference type="SAM" id="Phobius"/>
    </source>
</evidence>
<protein>
    <submittedName>
        <fullName evidence="2">Uncharacterized protein</fullName>
    </submittedName>
</protein>